<dbReference type="CDD" id="cd00377">
    <property type="entry name" value="ICL_PEPM"/>
    <property type="match status" value="1"/>
</dbReference>
<accession>A0ABQ3YCN9</accession>
<reference evidence="1 2" key="1">
    <citation type="submission" date="2021-01" db="EMBL/GenBank/DDBJ databases">
        <title>Whole genome shotgun sequence of Actinoplanes deccanensis NBRC 13994.</title>
        <authorList>
            <person name="Komaki H."/>
            <person name="Tamura T."/>
        </authorList>
    </citation>
    <scope>NUCLEOTIDE SEQUENCE [LARGE SCALE GENOMIC DNA]</scope>
    <source>
        <strain evidence="1 2">NBRC 13994</strain>
    </source>
</reference>
<organism evidence="1 2">
    <name type="scientific">Paractinoplanes deccanensis</name>
    <dbReference type="NCBI Taxonomy" id="113561"/>
    <lineage>
        <taxon>Bacteria</taxon>
        <taxon>Bacillati</taxon>
        <taxon>Actinomycetota</taxon>
        <taxon>Actinomycetes</taxon>
        <taxon>Micromonosporales</taxon>
        <taxon>Micromonosporaceae</taxon>
        <taxon>Paractinoplanes</taxon>
    </lineage>
</organism>
<proteinExistence type="predicted"/>
<evidence type="ECO:0000313" key="1">
    <source>
        <dbReference type="EMBL" id="GID77695.1"/>
    </source>
</evidence>
<sequence length="262" mass="26696">MNDKAALFRSLHTPGTPLVLVNAWDAATARIAAASGSPAVATTSAGVAWSLGAADGDTLDRDEAIAAIRRVVRAVDVPVTADIESGFGATPADVADTVCLVLAAGAVGINIEDGSRTVDEQAARIAAARGAAGDGLFINARLDAYLRGRGELDETVARAAAFAEAGADGIFVPGVTDPSTVAALAERVPAPLNILTGPGAPTVGELAKLGVARVSLGSWVAEAAYEMFRRVTVQALGQGTYAEELAEAYDFGELNDLMRYSA</sequence>
<dbReference type="PANTHER" id="PTHR42905">
    <property type="entry name" value="PHOSPHOENOLPYRUVATE CARBOXYLASE"/>
    <property type="match status" value="1"/>
</dbReference>
<dbReference type="InterPro" id="IPR039556">
    <property type="entry name" value="ICL/PEPM"/>
</dbReference>
<dbReference type="PANTHER" id="PTHR42905:SF16">
    <property type="entry name" value="CARBOXYPHOSPHONOENOLPYRUVATE PHOSPHONOMUTASE-LIKE PROTEIN (AFU_ORTHOLOGUE AFUA_5G07230)"/>
    <property type="match status" value="1"/>
</dbReference>
<evidence type="ECO:0008006" key="3">
    <source>
        <dbReference type="Google" id="ProtNLM"/>
    </source>
</evidence>
<name>A0ABQ3YCN9_9ACTN</name>
<comment type="caution">
    <text evidence="1">The sequence shown here is derived from an EMBL/GenBank/DDBJ whole genome shotgun (WGS) entry which is preliminary data.</text>
</comment>
<protein>
    <recommendedName>
        <fullName evidence="3">Isocitrate lyase/phosphoenolpyruvate mutase family protein</fullName>
    </recommendedName>
</protein>
<dbReference type="EMBL" id="BOMI01000125">
    <property type="protein sequence ID" value="GID77695.1"/>
    <property type="molecule type" value="Genomic_DNA"/>
</dbReference>
<dbReference type="Pfam" id="PF13714">
    <property type="entry name" value="PEP_mutase"/>
    <property type="match status" value="1"/>
</dbReference>
<dbReference type="InterPro" id="IPR015813">
    <property type="entry name" value="Pyrv/PenolPyrv_kinase-like_dom"/>
</dbReference>
<gene>
    <name evidence="1" type="ORF">Ade02nite_63360</name>
</gene>
<dbReference type="RefSeq" id="WP_203771911.1">
    <property type="nucleotide sequence ID" value="NZ_BAAABO010000021.1"/>
</dbReference>
<dbReference type="Gene3D" id="3.20.20.60">
    <property type="entry name" value="Phosphoenolpyruvate-binding domains"/>
    <property type="match status" value="1"/>
</dbReference>
<dbReference type="Proteomes" id="UP000609879">
    <property type="component" value="Unassembled WGS sequence"/>
</dbReference>
<keyword evidence="2" id="KW-1185">Reference proteome</keyword>
<dbReference type="SUPFAM" id="SSF51621">
    <property type="entry name" value="Phosphoenolpyruvate/pyruvate domain"/>
    <property type="match status" value="1"/>
</dbReference>
<dbReference type="InterPro" id="IPR040442">
    <property type="entry name" value="Pyrv_kinase-like_dom_sf"/>
</dbReference>
<evidence type="ECO:0000313" key="2">
    <source>
        <dbReference type="Proteomes" id="UP000609879"/>
    </source>
</evidence>